<organism evidence="3 4">
    <name type="scientific">Hymenobacter nitidus</name>
    <dbReference type="NCBI Taxonomy" id="2880929"/>
    <lineage>
        <taxon>Bacteria</taxon>
        <taxon>Pseudomonadati</taxon>
        <taxon>Bacteroidota</taxon>
        <taxon>Cytophagia</taxon>
        <taxon>Cytophagales</taxon>
        <taxon>Hymenobacteraceae</taxon>
        <taxon>Hymenobacter</taxon>
    </lineage>
</organism>
<dbReference type="SUPFAM" id="SSF56281">
    <property type="entry name" value="Metallo-hydrolase/oxidoreductase"/>
    <property type="match status" value="1"/>
</dbReference>
<evidence type="ECO:0000313" key="4">
    <source>
        <dbReference type="Proteomes" id="UP001165297"/>
    </source>
</evidence>
<keyword evidence="4" id="KW-1185">Reference proteome</keyword>
<proteinExistence type="predicted"/>
<feature type="signal peptide" evidence="1">
    <location>
        <begin position="1"/>
        <end position="19"/>
    </location>
</feature>
<sequence length="485" mass="54241">MAKTLLLTGLLSLPVVTLAKPANYLEQCWARQGAGLGPGYAALSYREQAHELEHSQYPWQPTTYAKRGRAWVSGAGFLRQDTLVQGAKTYYSKTQVSADELLLLDYGDQEPAKVVTPAQRTAQLLASARYSPVLLLQLLRQQKAAVQVSEAAGGAVQHQLRLPTTIVRLFIRKGDKLVERAEVLSHDDLFGDVLTTYTYRDYTRFGSFRYAKTVSIDKINGKLHDTVTVSAVALTAEAPVLLQKPAGYQVRAEAGTPPKLTVQHYRPNLHFLELRHTDDRVLLVEFRDFLVVAEAPLSPENGELIIREAQKIAPGKPIRYFVLGHYHPHYLGGVRAFVQQGATVLCGPGDEAYVRYLAQAPRTLQPDSLQRRPRPLQVQEITASQIITDGQFSMQIHFIGSQSAHTNDYLIYYFPTEKLLFEDDLVWIKRDGVPRKPSARQAGLYQAIKDRNLPVETVVQSWPVAESGVKTIIPFSDLEQAMQVK</sequence>
<dbReference type="InterPro" id="IPR036866">
    <property type="entry name" value="RibonucZ/Hydroxyglut_hydro"/>
</dbReference>
<evidence type="ECO:0000256" key="1">
    <source>
        <dbReference type="SAM" id="SignalP"/>
    </source>
</evidence>
<dbReference type="SMART" id="SM00849">
    <property type="entry name" value="Lactamase_B"/>
    <property type="match status" value="1"/>
</dbReference>
<dbReference type="EMBL" id="JAJADQ010000002">
    <property type="protein sequence ID" value="MCB2377039.1"/>
    <property type="molecule type" value="Genomic_DNA"/>
</dbReference>
<dbReference type="InterPro" id="IPR001279">
    <property type="entry name" value="Metallo-B-lactamas"/>
</dbReference>
<evidence type="ECO:0000259" key="2">
    <source>
        <dbReference type="SMART" id="SM00849"/>
    </source>
</evidence>
<dbReference type="Proteomes" id="UP001165297">
    <property type="component" value="Unassembled WGS sequence"/>
</dbReference>
<name>A0ABS8A9Z6_9BACT</name>
<dbReference type="RefSeq" id="WP_226183491.1">
    <property type="nucleotide sequence ID" value="NZ_JAJADQ010000002.1"/>
</dbReference>
<gene>
    <name evidence="3" type="ORF">LGH70_05565</name>
</gene>
<comment type="caution">
    <text evidence="3">The sequence shown here is derived from an EMBL/GenBank/DDBJ whole genome shotgun (WGS) entry which is preliminary data.</text>
</comment>
<keyword evidence="1" id="KW-0732">Signal</keyword>
<dbReference type="Gene3D" id="3.60.15.10">
    <property type="entry name" value="Ribonuclease Z/Hydroxyacylglutathione hydrolase-like"/>
    <property type="match status" value="1"/>
</dbReference>
<feature type="domain" description="Metallo-beta-lactamase" evidence="2">
    <location>
        <begin position="268"/>
        <end position="462"/>
    </location>
</feature>
<evidence type="ECO:0000313" key="3">
    <source>
        <dbReference type="EMBL" id="MCB2377039.1"/>
    </source>
</evidence>
<accession>A0ABS8A9Z6</accession>
<reference evidence="3" key="1">
    <citation type="submission" date="2021-10" db="EMBL/GenBank/DDBJ databases">
        <authorList>
            <person name="Dean J.D."/>
            <person name="Kim M.K."/>
            <person name="Newey C.N."/>
            <person name="Stoker T.S."/>
            <person name="Thompson D.W."/>
            <person name="Grose J.H."/>
        </authorList>
    </citation>
    <scope>NUCLEOTIDE SEQUENCE</scope>
    <source>
        <strain evidence="3">BT635</strain>
    </source>
</reference>
<feature type="chain" id="PRO_5046112088" description="Metallo-beta-lactamase domain-containing protein" evidence="1">
    <location>
        <begin position="20"/>
        <end position="485"/>
    </location>
</feature>
<protein>
    <recommendedName>
        <fullName evidence="2">Metallo-beta-lactamase domain-containing protein</fullName>
    </recommendedName>
</protein>